<evidence type="ECO:0008006" key="3">
    <source>
        <dbReference type="Google" id="ProtNLM"/>
    </source>
</evidence>
<evidence type="ECO:0000313" key="1">
    <source>
        <dbReference type="EMBL" id="SHN69132.1"/>
    </source>
</evidence>
<proteinExistence type="predicted"/>
<dbReference type="RefSeq" id="WP_072817332.1">
    <property type="nucleotide sequence ID" value="NZ_LT670849.1"/>
</dbReference>
<dbReference type="AlphaFoldDB" id="A0A1M7TEF0"/>
<dbReference type="Proteomes" id="UP000184096">
    <property type="component" value="Chromosome I"/>
</dbReference>
<protein>
    <recommendedName>
        <fullName evidence="3">Microcystin-dependent protein</fullName>
    </recommendedName>
</protein>
<sequence>MILLFANNAVSTIASPLTPTSVSVQVAPGTGALFPQPIVGQQFFKLTFVDALTGLENEIVHVTQVVGDVFTIVRGQEGTQALSWLVGDAARNMTTAGTQSNFIQVQQAQAGATNTAVDTGTPNSYVAALSPVVTTRIFGLLVRIKAANSNTGASTLNIGAGSFPITNPDGSALGAGAIIAGGFFEVVDDGVENYQLISSSQQAQSTAGAATTGDIKFRPTSESIAGWIVANATTIGNTGSNATQLAGPTAANLFAWHWNNFSNTQAPVFTSAGVPTTRGANAAADFAALKQIEVLDLRGTAMYGMDTMGAGATTLLSGVPVVSGAANLAGSILGENLHALIKAELAAHNHGGATGGMSANDPHSHTVNAYNNGGGAGITTGGVAQPITPQTLGTTTASVAHTHSISNDGSGAAHNNAQRGIVGFVYIKL</sequence>
<dbReference type="OrthoDB" id="8266301at2"/>
<dbReference type="EMBL" id="LT670849">
    <property type="protein sequence ID" value="SHN69132.1"/>
    <property type="molecule type" value="Genomic_DNA"/>
</dbReference>
<accession>A0A1M7TEF0</accession>
<reference evidence="2" key="1">
    <citation type="submission" date="2016-11" db="EMBL/GenBank/DDBJ databases">
        <authorList>
            <person name="Varghese N."/>
            <person name="Submissions S."/>
        </authorList>
    </citation>
    <scope>NUCLEOTIDE SEQUENCE [LARGE SCALE GENOMIC DNA]</scope>
    <source>
        <strain evidence="2">GAS401</strain>
    </source>
</reference>
<name>A0A1M7TEF0_9BRAD</name>
<organism evidence="1 2">
    <name type="scientific">Bradyrhizobium erythrophlei</name>
    <dbReference type="NCBI Taxonomy" id="1437360"/>
    <lineage>
        <taxon>Bacteria</taxon>
        <taxon>Pseudomonadati</taxon>
        <taxon>Pseudomonadota</taxon>
        <taxon>Alphaproteobacteria</taxon>
        <taxon>Hyphomicrobiales</taxon>
        <taxon>Nitrobacteraceae</taxon>
        <taxon>Bradyrhizobium</taxon>
    </lineage>
</organism>
<keyword evidence="2" id="KW-1185">Reference proteome</keyword>
<gene>
    <name evidence="1" type="ORF">SAMN05444170_1500</name>
</gene>
<evidence type="ECO:0000313" key="2">
    <source>
        <dbReference type="Proteomes" id="UP000184096"/>
    </source>
</evidence>